<evidence type="ECO:0000313" key="2">
    <source>
        <dbReference type="Proteomes" id="UP000625682"/>
    </source>
</evidence>
<proteinExistence type="predicted"/>
<dbReference type="AlphaFoldDB" id="A0A917KBX4"/>
<sequence length="110" mass="11727">MLRVSESFLCQETLLNVRRFLTTALAVVAPLTSALVLAVATPAATAAANPCGFYETGSDAYYNHCTGDGSRIIIEVEVWGPNYEKCVAPGDTWLGSSSKIDGAFYTGRLC</sequence>
<dbReference type="Proteomes" id="UP000625682">
    <property type="component" value="Unassembled WGS sequence"/>
</dbReference>
<accession>A0A917KBX4</accession>
<evidence type="ECO:0000313" key="1">
    <source>
        <dbReference type="EMBL" id="GGJ08572.1"/>
    </source>
</evidence>
<name>A0A917KBX4_9ACTN</name>
<reference evidence="1" key="1">
    <citation type="journal article" date="2014" name="Int. J. Syst. Evol. Microbiol.">
        <title>Complete genome sequence of Corynebacterium casei LMG S-19264T (=DSM 44701T), isolated from a smear-ripened cheese.</title>
        <authorList>
            <consortium name="US DOE Joint Genome Institute (JGI-PGF)"/>
            <person name="Walter F."/>
            <person name="Albersmeier A."/>
            <person name="Kalinowski J."/>
            <person name="Ruckert C."/>
        </authorList>
    </citation>
    <scope>NUCLEOTIDE SEQUENCE</scope>
    <source>
        <strain evidence="1">CGMCC 4.7272</strain>
    </source>
</reference>
<dbReference type="InterPro" id="IPR045935">
    <property type="entry name" value="DUF6355"/>
</dbReference>
<gene>
    <name evidence="1" type="ORF">GCM10012282_01530</name>
</gene>
<reference evidence="1" key="2">
    <citation type="submission" date="2020-09" db="EMBL/GenBank/DDBJ databases">
        <authorList>
            <person name="Sun Q."/>
            <person name="Zhou Y."/>
        </authorList>
    </citation>
    <scope>NUCLEOTIDE SEQUENCE</scope>
    <source>
        <strain evidence="1">CGMCC 4.7272</strain>
    </source>
</reference>
<protein>
    <submittedName>
        <fullName evidence="1">Uncharacterized protein</fullName>
    </submittedName>
</protein>
<keyword evidence="2" id="KW-1185">Reference proteome</keyword>
<dbReference type="Pfam" id="PF19882">
    <property type="entry name" value="DUF6355"/>
    <property type="match status" value="1"/>
</dbReference>
<organism evidence="1 2">
    <name type="scientific">Streptomyces lacrimifluminis</name>
    <dbReference type="NCBI Taxonomy" id="1500077"/>
    <lineage>
        <taxon>Bacteria</taxon>
        <taxon>Bacillati</taxon>
        <taxon>Actinomycetota</taxon>
        <taxon>Actinomycetes</taxon>
        <taxon>Kitasatosporales</taxon>
        <taxon>Streptomycetaceae</taxon>
        <taxon>Streptomyces</taxon>
    </lineage>
</organism>
<comment type="caution">
    <text evidence="1">The sequence shown here is derived from an EMBL/GenBank/DDBJ whole genome shotgun (WGS) entry which is preliminary data.</text>
</comment>
<dbReference type="EMBL" id="BMMU01000001">
    <property type="protein sequence ID" value="GGJ08572.1"/>
    <property type="molecule type" value="Genomic_DNA"/>
</dbReference>